<protein>
    <submittedName>
        <fullName evidence="1">Uncharacterized protein</fullName>
    </submittedName>
</protein>
<sequence length="140" mass="15868">MELVDQVRKESYKIQKDGDQVQKESDQVQDEGDQGQKESDQVQDEGDQGQKESDQVQKESDQVQDEGGLESLNAFDYDFDQMDFDKDFPADNRTQKNESEDEHEVSKDGEGSRDGDDSEYLVDKDNEVEDVGVATHEGIP</sequence>
<keyword evidence="2" id="KW-1185">Reference proteome</keyword>
<proteinExistence type="predicted"/>
<evidence type="ECO:0000313" key="2">
    <source>
        <dbReference type="Proteomes" id="UP001056120"/>
    </source>
</evidence>
<comment type="caution">
    <text evidence="1">The sequence shown here is derived from an EMBL/GenBank/DDBJ whole genome shotgun (WGS) entry which is preliminary data.</text>
</comment>
<organism evidence="1 2">
    <name type="scientific">Smallanthus sonchifolius</name>
    <dbReference type="NCBI Taxonomy" id="185202"/>
    <lineage>
        <taxon>Eukaryota</taxon>
        <taxon>Viridiplantae</taxon>
        <taxon>Streptophyta</taxon>
        <taxon>Embryophyta</taxon>
        <taxon>Tracheophyta</taxon>
        <taxon>Spermatophyta</taxon>
        <taxon>Magnoliopsida</taxon>
        <taxon>eudicotyledons</taxon>
        <taxon>Gunneridae</taxon>
        <taxon>Pentapetalae</taxon>
        <taxon>asterids</taxon>
        <taxon>campanulids</taxon>
        <taxon>Asterales</taxon>
        <taxon>Asteraceae</taxon>
        <taxon>Asteroideae</taxon>
        <taxon>Heliantheae alliance</taxon>
        <taxon>Millerieae</taxon>
        <taxon>Smallanthus</taxon>
    </lineage>
</organism>
<name>A0ACB9D622_9ASTR</name>
<evidence type="ECO:0000313" key="1">
    <source>
        <dbReference type="EMBL" id="KAI3741747.1"/>
    </source>
</evidence>
<reference evidence="1 2" key="2">
    <citation type="journal article" date="2022" name="Mol. Ecol. Resour.">
        <title>The genomes of chicory, endive, great burdock and yacon provide insights into Asteraceae paleo-polyploidization history and plant inulin production.</title>
        <authorList>
            <person name="Fan W."/>
            <person name="Wang S."/>
            <person name="Wang H."/>
            <person name="Wang A."/>
            <person name="Jiang F."/>
            <person name="Liu H."/>
            <person name="Zhao H."/>
            <person name="Xu D."/>
            <person name="Zhang Y."/>
        </authorList>
    </citation>
    <scope>NUCLEOTIDE SEQUENCE [LARGE SCALE GENOMIC DNA]</scope>
    <source>
        <strain evidence="2">cv. Yunnan</strain>
        <tissue evidence="1">Leaves</tissue>
    </source>
</reference>
<reference evidence="2" key="1">
    <citation type="journal article" date="2022" name="Mol. Ecol. Resour.">
        <title>The genomes of chicory, endive, great burdock and yacon provide insights into Asteraceae palaeo-polyploidization history and plant inulin production.</title>
        <authorList>
            <person name="Fan W."/>
            <person name="Wang S."/>
            <person name="Wang H."/>
            <person name="Wang A."/>
            <person name="Jiang F."/>
            <person name="Liu H."/>
            <person name="Zhao H."/>
            <person name="Xu D."/>
            <person name="Zhang Y."/>
        </authorList>
    </citation>
    <scope>NUCLEOTIDE SEQUENCE [LARGE SCALE GENOMIC DNA]</scope>
    <source>
        <strain evidence="2">cv. Yunnan</strain>
    </source>
</reference>
<dbReference type="Proteomes" id="UP001056120">
    <property type="component" value="Linkage Group LG20"/>
</dbReference>
<gene>
    <name evidence="1" type="ORF">L1987_59421</name>
</gene>
<accession>A0ACB9D622</accession>
<dbReference type="EMBL" id="CM042037">
    <property type="protein sequence ID" value="KAI3741747.1"/>
    <property type="molecule type" value="Genomic_DNA"/>
</dbReference>